<name>A0A7S1AU77_NOCSC</name>
<gene>
    <name evidence="2" type="ORF">NSCI0253_LOCUS39785</name>
</gene>
<evidence type="ECO:0008006" key="3">
    <source>
        <dbReference type="Google" id="ProtNLM"/>
    </source>
</evidence>
<evidence type="ECO:0000256" key="1">
    <source>
        <dbReference type="SAM" id="SignalP"/>
    </source>
</evidence>
<organism evidence="2">
    <name type="scientific">Noctiluca scintillans</name>
    <name type="common">Sea sparkle</name>
    <name type="synonym">Red tide dinoflagellate</name>
    <dbReference type="NCBI Taxonomy" id="2966"/>
    <lineage>
        <taxon>Eukaryota</taxon>
        <taxon>Sar</taxon>
        <taxon>Alveolata</taxon>
        <taxon>Dinophyceae</taxon>
        <taxon>Noctilucales</taxon>
        <taxon>Noctilucaceae</taxon>
        <taxon>Noctiluca</taxon>
    </lineage>
</organism>
<protein>
    <recommendedName>
        <fullName evidence="3">Secreted protein</fullName>
    </recommendedName>
</protein>
<feature type="chain" id="PRO_5030924049" description="Secreted protein" evidence="1">
    <location>
        <begin position="18"/>
        <end position="91"/>
    </location>
</feature>
<dbReference type="AlphaFoldDB" id="A0A7S1AU77"/>
<reference evidence="2" key="1">
    <citation type="submission" date="2021-01" db="EMBL/GenBank/DDBJ databases">
        <authorList>
            <person name="Corre E."/>
            <person name="Pelletier E."/>
            <person name="Niang G."/>
            <person name="Scheremetjew M."/>
            <person name="Finn R."/>
            <person name="Kale V."/>
            <person name="Holt S."/>
            <person name="Cochrane G."/>
            <person name="Meng A."/>
            <person name="Brown T."/>
            <person name="Cohen L."/>
        </authorList>
    </citation>
    <scope>NUCLEOTIDE SEQUENCE</scope>
</reference>
<accession>A0A7S1AU77</accession>
<feature type="signal peptide" evidence="1">
    <location>
        <begin position="1"/>
        <end position="17"/>
    </location>
</feature>
<proteinExistence type="predicted"/>
<evidence type="ECO:0000313" key="2">
    <source>
        <dbReference type="EMBL" id="CAD8865430.1"/>
    </source>
</evidence>
<keyword evidence="1" id="KW-0732">Signal</keyword>
<sequence>MKVVCGFFVALAVAVCAQQPLVPPPSPEELDKVDPLYERSHEDSYGESKMTPPCADIQCGSYSCVPPLKLVSDQGTCCPYCWAPEHEVAST</sequence>
<dbReference type="EMBL" id="HBFQ01056082">
    <property type="protein sequence ID" value="CAD8865430.1"/>
    <property type="molecule type" value="Transcribed_RNA"/>
</dbReference>